<comment type="caution">
    <text evidence="2">The sequence shown here is derived from an EMBL/GenBank/DDBJ whole genome shotgun (WGS) entry which is preliminary data.</text>
</comment>
<dbReference type="EMBL" id="CAJVRL010000093">
    <property type="protein sequence ID" value="CAG8959859.1"/>
    <property type="molecule type" value="Genomic_DNA"/>
</dbReference>
<evidence type="ECO:0000256" key="1">
    <source>
        <dbReference type="SAM" id="MobiDB-lite"/>
    </source>
</evidence>
<organism evidence="2 3">
    <name type="scientific">Hymenoscyphus fraxineus</name>
    <dbReference type="NCBI Taxonomy" id="746836"/>
    <lineage>
        <taxon>Eukaryota</taxon>
        <taxon>Fungi</taxon>
        <taxon>Dikarya</taxon>
        <taxon>Ascomycota</taxon>
        <taxon>Pezizomycotina</taxon>
        <taxon>Leotiomycetes</taxon>
        <taxon>Helotiales</taxon>
        <taxon>Helotiaceae</taxon>
        <taxon>Hymenoscyphus</taxon>
    </lineage>
</organism>
<name>A0A9N9L678_9HELO</name>
<feature type="region of interest" description="Disordered" evidence="1">
    <location>
        <begin position="108"/>
        <end position="183"/>
    </location>
</feature>
<dbReference type="Proteomes" id="UP000696280">
    <property type="component" value="Unassembled WGS sequence"/>
</dbReference>
<proteinExistence type="predicted"/>
<evidence type="ECO:0000313" key="2">
    <source>
        <dbReference type="EMBL" id="CAG8959859.1"/>
    </source>
</evidence>
<keyword evidence="3" id="KW-1185">Reference proteome</keyword>
<feature type="compositionally biased region" description="Polar residues" evidence="1">
    <location>
        <begin position="142"/>
        <end position="156"/>
    </location>
</feature>
<sequence length="183" mass="20288">MSQMADKRRGHAEPYWENLLKLVHVGFAADDLESLSAERLGEILKAWNTLHETRLNFMIAQSDLTSINPKSMGSKDTATQKLAEANDAFEAAKTEWEGVEKVLYHTRHAQSKERECTDSGTEPSRDNDNLSNTDNMAALATPPTSGMTFANDNQLRPSGPRRTLGGSLKRGTSQLKKRLTGKK</sequence>
<gene>
    <name evidence="2" type="ORF">HYFRA_00013131</name>
</gene>
<feature type="compositionally biased region" description="Basic and acidic residues" evidence="1">
    <location>
        <begin position="110"/>
        <end position="128"/>
    </location>
</feature>
<evidence type="ECO:0000313" key="3">
    <source>
        <dbReference type="Proteomes" id="UP000696280"/>
    </source>
</evidence>
<reference evidence="2" key="1">
    <citation type="submission" date="2021-07" db="EMBL/GenBank/DDBJ databases">
        <authorList>
            <person name="Durling M."/>
        </authorList>
    </citation>
    <scope>NUCLEOTIDE SEQUENCE</scope>
</reference>
<accession>A0A9N9L678</accession>
<protein>
    <submittedName>
        <fullName evidence="2">Uncharacterized protein</fullName>
    </submittedName>
</protein>
<dbReference type="AlphaFoldDB" id="A0A9N9L678"/>